<dbReference type="AlphaFoldDB" id="A0A1B9NGJ9"/>
<evidence type="ECO:0000313" key="1">
    <source>
        <dbReference type="EMBL" id="OCG75722.1"/>
    </source>
</evidence>
<accession>A0A1B9NGJ9</accession>
<name>A0A1B9NGJ9_9MICO</name>
<gene>
    <name evidence="1" type="ORF">A7J15_01330</name>
</gene>
<dbReference type="RefSeq" id="WP_067023219.1">
    <property type="nucleotide sequence ID" value="NZ_CP038256.1"/>
</dbReference>
<dbReference type="NCBIfam" id="NF041681">
    <property type="entry name" value="HGxxPAAW"/>
    <property type="match status" value="1"/>
</dbReference>
<dbReference type="InterPro" id="IPR046550">
    <property type="entry name" value="DUF6704"/>
</dbReference>
<dbReference type="OrthoDB" id="3872677at2"/>
<comment type="caution">
    <text evidence="1">The sequence shown here is derived from an EMBL/GenBank/DDBJ whole genome shotgun (WGS) entry which is preliminary data.</text>
</comment>
<protein>
    <submittedName>
        <fullName evidence="1">Uncharacterized protein</fullName>
    </submittedName>
</protein>
<organism evidence="1 2">
    <name type="scientific">Microbacterium sediminis</name>
    <dbReference type="NCBI Taxonomy" id="904291"/>
    <lineage>
        <taxon>Bacteria</taxon>
        <taxon>Bacillati</taxon>
        <taxon>Actinomycetota</taxon>
        <taxon>Actinomycetes</taxon>
        <taxon>Micrococcales</taxon>
        <taxon>Microbacteriaceae</taxon>
        <taxon>Microbacterium</taxon>
    </lineage>
</organism>
<keyword evidence="2" id="KW-1185">Reference proteome</keyword>
<proteinExistence type="predicted"/>
<sequence>MSNPLADPGHGHSPAAWTTVLIMLVGLAIGTVALFLGSWPVVAVGAVIVVLGPIAGWIVSKAGYGVNGPKYSSKAH</sequence>
<dbReference type="STRING" id="904291.A7J15_01330"/>
<evidence type="ECO:0000313" key="2">
    <source>
        <dbReference type="Proteomes" id="UP000093355"/>
    </source>
</evidence>
<reference evidence="1 2" key="1">
    <citation type="submission" date="2016-05" db="EMBL/GenBank/DDBJ databases">
        <authorList>
            <person name="Lavstsen T."/>
            <person name="Jespersen J.S."/>
        </authorList>
    </citation>
    <scope>NUCLEOTIDE SEQUENCE [LARGE SCALE GENOMIC DNA]</scope>
    <source>
        <strain evidence="1 2">YLB-01</strain>
    </source>
</reference>
<dbReference type="Pfam" id="PF20447">
    <property type="entry name" value="DUF6704"/>
    <property type="match status" value="1"/>
</dbReference>
<dbReference type="EMBL" id="LXMD01000012">
    <property type="protein sequence ID" value="OCG75722.1"/>
    <property type="molecule type" value="Genomic_DNA"/>
</dbReference>
<dbReference type="Proteomes" id="UP000093355">
    <property type="component" value="Unassembled WGS sequence"/>
</dbReference>